<dbReference type="GO" id="GO:0003774">
    <property type="term" value="F:cytoskeletal motor activity"/>
    <property type="evidence" value="ECO:0007669"/>
    <property type="project" value="InterPro"/>
</dbReference>
<dbReference type="PRINTS" id="PR00954">
    <property type="entry name" value="FLGMOTORFLIG"/>
</dbReference>
<evidence type="ECO:0000313" key="14">
    <source>
        <dbReference type="Proteomes" id="UP000189674"/>
    </source>
</evidence>
<proteinExistence type="inferred from homology"/>
<dbReference type="GO" id="GO:0071973">
    <property type="term" value="P:bacterial-type flagellum-dependent cell motility"/>
    <property type="evidence" value="ECO:0007669"/>
    <property type="project" value="InterPro"/>
</dbReference>
<keyword evidence="7" id="KW-0283">Flagellar rotation</keyword>
<keyword evidence="5" id="KW-1003">Cell membrane</keyword>
<feature type="domain" description="Flagellar motor switch protein FliG C-terminal" evidence="10">
    <location>
        <begin position="223"/>
        <end position="327"/>
    </location>
</feature>
<gene>
    <name evidence="13" type="primary">fliG</name>
    <name evidence="13" type="ORF">STSP2_00033</name>
</gene>
<dbReference type="InterPro" id="IPR028263">
    <property type="entry name" value="FliG_N"/>
</dbReference>
<dbReference type="AlphaFoldDB" id="A0A1U9NGF7"/>
<evidence type="ECO:0000313" key="13">
    <source>
        <dbReference type="EMBL" id="AQT66895.1"/>
    </source>
</evidence>
<evidence type="ECO:0000259" key="12">
    <source>
        <dbReference type="Pfam" id="PF14842"/>
    </source>
</evidence>
<dbReference type="InterPro" id="IPR011002">
    <property type="entry name" value="FliG_a-hlx"/>
</dbReference>
<organism evidence="13 14">
    <name type="scientific">Anaerohalosphaera lusitana</name>
    <dbReference type="NCBI Taxonomy" id="1936003"/>
    <lineage>
        <taxon>Bacteria</taxon>
        <taxon>Pseudomonadati</taxon>
        <taxon>Planctomycetota</taxon>
        <taxon>Phycisphaerae</taxon>
        <taxon>Sedimentisphaerales</taxon>
        <taxon>Anaerohalosphaeraceae</taxon>
        <taxon>Anaerohalosphaera</taxon>
    </lineage>
</organism>
<dbReference type="EMBL" id="CP019791">
    <property type="protein sequence ID" value="AQT66895.1"/>
    <property type="molecule type" value="Genomic_DNA"/>
</dbReference>
<feature type="domain" description="Flagellar motor switch protein FliG middle" evidence="11">
    <location>
        <begin position="120"/>
        <end position="188"/>
    </location>
</feature>
<dbReference type="InterPro" id="IPR032779">
    <property type="entry name" value="FliG_M"/>
</dbReference>
<accession>A0A1U9NGF7</accession>
<dbReference type="Gene3D" id="1.10.220.30">
    <property type="match status" value="3"/>
</dbReference>
<comment type="subcellular location">
    <subcellularLocation>
        <location evidence="1">Bacterial flagellum basal body</location>
    </subcellularLocation>
    <subcellularLocation>
        <location evidence="2">Cell membrane</location>
        <topology evidence="2">Peripheral membrane protein</topology>
        <orientation evidence="2">Cytoplasmic side</orientation>
    </subcellularLocation>
</comment>
<protein>
    <recommendedName>
        <fullName evidence="4">Flagellar motor switch protein FliG</fullName>
    </recommendedName>
</protein>
<evidence type="ECO:0000259" key="11">
    <source>
        <dbReference type="Pfam" id="PF14841"/>
    </source>
</evidence>
<keyword evidence="13" id="KW-0282">Flagellum</keyword>
<feature type="domain" description="Flagellar motor switch protein FliG N-terminal" evidence="12">
    <location>
        <begin position="4"/>
        <end position="106"/>
    </location>
</feature>
<dbReference type="RefSeq" id="WP_146658718.1">
    <property type="nucleotide sequence ID" value="NZ_CP019791.1"/>
</dbReference>
<dbReference type="KEGG" id="alus:STSP2_00033"/>
<keyword evidence="6" id="KW-0145">Chemotaxis</keyword>
<evidence type="ECO:0000256" key="5">
    <source>
        <dbReference type="ARBA" id="ARBA00022475"/>
    </source>
</evidence>
<evidence type="ECO:0000256" key="8">
    <source>
        <dbReference type="ARBA" id="ARBA00023136"/>
    </source>
</evidence>
<dbReference type="PANTHER" id="PTHR30534">
    <property type="entry name" value="FLAGELLAR MOTOR SWITCH PROTEIN FLIG"/>
    <property type="match status" value="1"/>
</dbReference>
<keyword evidence="13" id="KW-0966">Cell projection</keyword>
<keyword evidence="9" id="KW-0975">Bacterial flagellum</keyword>
<dbReference type="PANTHER" id="PTHR30534:SF0">
    <property type="entry name" value="FLAGELLAR MOTOR SWITCH PROTEIN FLIG"/>
    <property type="match status" value="1"/>
</dbReference>
<dbReference type="OrthoDB" id="9780302at2"/>
<dbReference type="Pfam" id="PF14841">
    <property type="entry name" value="FliG_M"/>
    <property type="match status" value="1"/>
</dbReference>
<evidence type="ECO:0000256" key="7">
    <source>
        <dbReference type="ARBA" id="ARBA00022779"/>
    </source>
</evidence>
<dbReference type="SUPFAM" id="SSF48029">
    <property type="entry name" value="FliG"/>
    <property type="match status" value="2"/>
</dbReference>
<evidence type="ECO:0000256" key="1">
    <source>
        <dbReference type="ARBA" id="ARBA00004117"/>
    </source>
</evidence>
<evidence type="ECO:0000256" key="6">
    <source>
        <dbReference type="ARBA" id="ARBA00022500"/>
    </source>
</evidence>
<keyword evidence="14" id="KW-1185">Reference proteome</keyword>
<dbReference type="STRING" id="1936003.STSP2_00033"/>
<evidence type="ECO:0000256" key="3">
    <source>
        <dbReference type="ARBA" id="ARBA00010299"/>
    </source>
</evidence>
<evidence type="ECO:0000256" key="2">
    <source>
        <dbReference type="ARBA" id="ARBA00004413"/>
    </source>
</evidence>
<evidence type="ECO:0000256" key="9">
    <source>
        <dbReference type="ARBA" id="ARBA00023143"/>
    </source>
</evidence>
<name>A0A1U9NGF7_9BACT</name>
<dbReference type="Pfam" id="PF01706">
    <property type="entry name" value="FliG_C"/>
    <property type="match status" value="1"/>
</dbReference>
<dbReference type="InterPro" id="IPR000090">
    <property type="entry name" value="Flg_Motor_Flig"/>
</dbReference>
<dbReference type="Proteomes" id="UP000189674">
    <property type="component" value="Chromosome"/>
</dbReference>
<keyword evidence="8" id="KW-0472">Membrane</keyword>
<comment type="similarity">
    <text evidence="3">Belongs to the FliG family.</text>
</comment>
<evidence type="ECO:0000256" key="4">
    <source>
        <dbReference type="ARBA" id="ARBA00021870"/>
    </source>
</evidence>
<reference evidence="14" key="1">
    <citation type="submission" date="2017-02" db="EMBL/GenBank/DDBJ databases">
        <title>Comparative genomics and description of representatives of a novel lineage of planctomycetes thriving in anoxic sediments.</title>
        <authorList>
            <person name="Spring S."/>
            <person name="Bunk B."/>
            <person name="Sproer C."/>
        </authorList>
    </citation>
    <scope>NUCLEOTIDE SEQUENCE [LARGE SCALE GENOMIC DNA]</scope>
    <source>
        <strain evidence="14">ST-NAGAB-D1</strain>
    </source>
</reference>
<sequence length="331" mass="37319">MANVNGVRKIAMLLLGLDAVTATELMKGLNPEEVQEIAMELAQLDASDQRDPKEEARIAREFHGVLQKKVAQRFNVKKFLNEALVNILGSGKAEEVRNQVMAVTQRKDPFINIRSATTDELVLALEGQHPQTTAAVLGELAPNKCQEVLSHLDEQTRRQTVRRMATLDQMTMDMKHRIAGMVNERLNKFKGEVLPEGREQTLRRLAVVLSGLDHKLRDELVGEINKEDEESCTMVKNLMVTWEDIPSIADRSLQECLRNVDVGKMAVALFEADEDIAQKIRANMSGRAVSMLDEEISLMQEPMEQEVIEARDEVVQPLREANEEGTLRKEK</sequence>
<dbReference type="Pfam" id="PF14842">
    <property type="entry name" value="FliG_N"/>
    <property type="match status" value="1"/>
</dbReference>
<dbReference type="InterPro" id="IPR023087">
    <property type="entry name" value="Flg_Motor_Flig_C"/>
</dbReference>
<dbReference type="GO" id="GO:0006935">
    <property type="term" value="P:chemotaxis"/>
    <property type="evidence" value="ECO:0007669"/>
    <property type="project" value="UniProtKB-KW"/>
</dbReference>
<dbReference type="GO" id="GO:0009425">
    <property type="term" value="C:bacterial-type flagellum basal body"/>
    <property type="evidence" value="ECO:0007669"/>
    <property type="project" value="UniProtKB-SubCell"/>
</dbReference>
<keyword evidence="13" id="KW-0969">Cilium</keyword>
<dbReference type="GO" id="GO:0005886">
    <property type="term" value="C:plasma membrane"/>
    <property type="evidence" value="ECO:0007669"/>
    <property type="project" value="UniProtKB-SubCell"/>
</dbReference>
<evidence type="ECO:0000259" key="10">
    <source>
        <dbReference type="Pfam" id="PF01706"/>
    </source>
</evidence>